<dbReference type="Proteomes" id="UP000008839">
    <property type="component" value="Plasmid pACICU1"/>
</dbReference>
<dbReference type="NCBIfam" id="NF038290">
    <property type="entry name" value="repM_Acin"/>
    <property type="match status" value="1"/>
</dbReference>
<geneLocation type="plasmid" evidence="3 4">
    <name>pACICU1</name>
</geneLocation>
<protein>
    <submittedName>
        <fullName evidence="3">Replicase</fullName>
    </submittedName>
</protein>
<accession>A0A7U4DEZ7</accession>
<dbReference type="InterPro" id="IPR036390">
    <property type="entry name" value="WH_DNA-bd_sf"/>
</dbReference>
<dbReference type="InterPro" id="IPR000525">
    <property type="entry name" value="Initiator_Rep_WH1"/>
</dbReference>
<dbReference type="Pfam" id="PF21205">
    <property type="entry name" value="Rep3_C"/>
    <property type="match status" value="1"/>
</dbReference>
<evidence type="ECO:0000313" key="3">
    <source>
        <dbReference type="EMBL" id="ACC58984.1"/>
    </source>
</evidence>
<gene>
    <name evidence="3" type="primary">repAcix</name>
    <name evidence="3" type="ordered locus">ACICU_p0005</name>
</gene>
<dbReference type="AlphaFoldDB" id="A0A7U4DEZ7"/>
<dbReference type="InterPro" id="IPR036388">
    <property type="entry name" value="WH-like_DNA-bd_sf"/>
</dbReference>
<dbReference type="RefSeq" id="WP_000845976.1">
    <property type="nucleotide sequence ID" value="NC_010605.1"/>
</dbReference>
<dbReference type="GO" id="GO:0006270">
    <property type="term" value="P:DNA replication initiation"/>
    <property type="evidence" value="ECO:0007669"/>
    <property type="project" value="InterPro"/>
</dbReference>
<evidence type="ECO:0000313" key="4">
    <source>
        <dbReference type="Proteomes" id="UP000008839"/>
    </source>
</evidence>
<dbReference type="EMBL" id="CP000864">
    <property type="protein sequence ID" value="ACC58984.1"/>
    <property type="molecule type" value="Genomic_DNA"/>
</dbReference>
<dbReference type="Gene3D" id="1.10.10.10">
    <property type="entry name" value="Winged helix-like DNA-binding domain superfamily/Winged helix DNA-binding domain"/>
    <property type="match status" value="2"/>
</dbReference>
<dbReference type="KEGG" id="abc:ACICU_p0005"/>
<dbReference type="SUPFAM" id="SSF46785">
    <property type="entry name" value="Winged helix' DNA-binding domain"/>
    <property type="match status" value="2"/>
</dbReference>
<name>A0A7U4DEZ7_ACIBC</name>
<organism evidence="3 4">
    <name type="scientific">Acinetobacter baumannii (strain ACICU)</name>
    <dbReference type="NCBI Taxonomy" id="405416"/>
    <lineage>
        <taxon>Bacteria</taxon>
        <taxon>Pseudomonadati</taxon>
        <taxon>Pseudomonadota</taxon>
        <taxon>Gammaproteobacteria</taxon>
        <taxon>Moraxellales</taxon>
        <taxon>Moraxellaceae</taxon>
        <taxon>Acinetobacter</taxon>
        <taxon>Acinetobacter calcoaceticus/baumannii complex</taxon>
    </lineage>
</organism>
<evidence type="ECO:0000259" key="2">
    <source>
        <dbReference type="Pfam" id="PF01051"/>
    </source>
</evidence>
<sequence>MKTELVVKDNALINASYNLELAEQRLILLSIVKARETGRGITSDSRLEVHASDYMKQFNVEKSAAYEVLKSASESLFNRYFSYKEQRHDGTEFVVKSRWVSRVAYAPNVAILEVTFAPDVVPLITRLEQHFTSYQLKQVSQLTSKYAIRLYEMLIAWRNVGKCSFELINLRDSLGIASDEYKQMGHFKSRVLDASIAQINEYTDIKVTYEQQKNGRTISGFTFKLKPKQVQQEITILDTKASLIPSDLTPNQRVTFASKLSKLQELGGKAEPGEEVEAFAKRIELWLEDEKKLKMLTPFLYQVGFKKAKPKKVSQ</sequence>
<dbReference type="GO" id="GO:0003887">
    <property type="term" value="F:DNA-directed DNA polymerase activity"/>
    <property type="evidence" value="ECO:0007669"/>
    <property type="project" value="InterPro"/>
</dbReference>
<proteinExistence type="inferred from homology"/>
<comment type="similarity">
    <text evidence="1">Belongs to the initiator RepB protein family.</text>
</comment>
<evidence type="ECO:0000256" key="1">
    <source>
        <dbReference type="ARBA" id="ARBA00038283"/>
    </source>
</evidence>
<feature type="domain" description="Initiator Rep protein WH1" evidence="2">
    <location>
        <begin position="6"/>
        <end position="154"/>
    </location>
</feature>
<keyword evidence="3" id="KW-0614">Plasmid</keyword>
<reference evidence="3 4" key="1">
    <citation type="journal article" date="2008" name="Antimicrob. Agents Chemother.">
        <title>Whole-genome pyrosequencing of an epidemic multidrug-resistant Acinetobacter baumannii strain belonging to the European clone II group.</title>
        <authorList>
            <person name="Iacono M."/>
            <person name="Villa L."/>
            <person name="Fortini D."/>
            <person name="Bordoni R."/>
            <person name="Imperi F."/>
            <person name="Bonnal R.J."/>
            <person name="Sicheritz-Ponten T."/>
            <person name="De Bellis G."/>
            <person name="Visca P."/>
            <person name="Cassone A."/>
            <person name="Carattoli A."/>
        </authorList>
    </citation>
    <scope>NUCLEOTIDE SEQUENCE [LARGE SCALE GENOMIC DNA]</scope>
    <source>
        <strain evidence="3 4">ACICU</strain>
    </source>
</reference>
<dbReference type="Pfam" id="PF01051">
    <property type="entry name" value="Rep3_N"/>
    <property type="match status" value="1"/>
</dbReference>